<proteinExistence type="predicted"/>
<dbReference type="PANTHER" id="PTHR36113">
    <property type="entry name" value="LYASE, PUTATIVE-RELATED-RELATED"/>
    <property type="match status" value="1"/>
</dbReference>
<dbReference type="InterPro" id="IPR004360">
    <property type="entry name" value="Glyas_Fos-R_dOase_dom"/>
</dbReference>
<sequence length="141" mass="15810">MTAKPLTLGLDHIGLSVRDLSLTRDFFVNCLGWKQVGERPAYPAAFVSDGHAVLTLWEVKNQDQRVEFDRKTNVGLHHLALRVGSEEALNEIFAQVSRWPGVKVEFAPENLGDGPKRHTMIYEPGGIRLEFDFDPRIQAAA</sequence>
<keyword evidence="4" id="KW-1185">Reference proteome</keyword>
<dbReference type="GO" id="GO:0046872">
    <property type="term" value="F:metal ion binding"/>
    <property type="evidence" value="ECO:0007669"/>
    <property type="project" value="UniProtKB-KW"/>
</dbReference>
<name>A0A4P8IUZ9_9BURK</name>
<evidence type="ECO:0000256" key="1">
    <source>
        <dbReference type="ARBA" id="ARBA00022723"/>
    </source>
</evidence>
<protein>
    <submittedName>
        <fullName evidence="3">Glyoxalase</fullName>
    </submittedName>
</protein>
<dbReference type="Gene3D" id="3.10.180.10">
    <property type="entry name" value="2,3-Dihydroxybiphenyl 1,2-Dioxygenase, domain 1"/>
    <property type="match status" value="1"/>
</dbReference>
<reference evidence="3 4" key="1">
    <citation type="submission" date="2019-05" db="EMBL/GenBank/DDBJ databases">
        <title>Burkholderia sp. DHOD12, isolated from subtropical forest soil.</title>
        <authorList>
            <person name="Gao Z.-H."/>
            <person name="Qiu L.-H."/>
        </authorList>
    </citation>
    <scope>NUCLEOTIDE SEQUENCE [LARGE SCALE GENOMIC DNA]</scope>
    <source>
        <strain evidence="3 4">DHOD12</strain>
    </source>
</reference>
<gene>
    <name evidence="3" type="ORF">FAZ95_28010</name>
</gene>
<dbReference type="OrthoDB" id="2613830at2"/>
<keyword evidence="1" id="KW-0479">Metal-binding</keyword>
<dbReference type="SUPFAM" id="SSF54593">
    <property type="entry name" value="Glyoxalase/Bleomycin resistance protein/Dihydroxybiphenyl dioxygenase"/>
    <property type="match status" value="1"/>
</dbReference>
<dbReference type="InterPro" id="IPR029068">
    <property type="entry name" value="Glyas_Bleomycin-R_OHBP_Dase"/>
</dbReference>
<feature type="domain" description="VOC" evidence="2">
    <location>
        <begin position="9"/>
        <end position="134"/>
    </location>
</feature>
<dbReference type="RefSeq" id="WP_137335723.1">
    <property type="nucleotide sequence ID" value="NZ_CP040078.1"/>
</dbReference>
<evidence type="ECO:0000313" key="3">
    <source>
        <dbReference type="EMBL" id="QCP52952.1"/>
    </source>
</evidence>
<dbReference type="InterPro" id="IPR051332">
    <property type="entry name" value="Fosfomycin_Res_Enzymes"/>
</dbReference>
<organism evidence="3 4">
    <name type="scientific">Trinickia violacea</name>
    <dbReference type="NCBI Taxonomy" id="2571746"/>
    <lineage>
        <taxon>Bacteria</taxon>
        <taxon>Pseudomonadati</taxon>
        <taxon>Pseudomonadota</taxon>
        <taxon>Betaproteobacteria</taxon>
        <taxon>Burkholderiales</taxon>
        <taxon>Burkholderiaceae</taxon>
        <taxon>Trinickia</taxon>
    </lineage>
</organism>
<dbReference type="KEGG" id="tvl:FAZ95_28010"/>
<dbReference type="AlphaFoldDB" id="A0A4P8IUZ9"/>
<dbReference type="Pfam" id="PF00903">
    <property type="entry name" value="Glyoxalase"/>
    <property type="match status" value="1"/>
</dbReference>
<dbReference type="PANTHER" id="PTHR36113:SF6">
    <property type="entry name" value="FOSFOMYCIN RESISTANCE PROTEIN FOSX"/>
    <property type="match status" value="1"/>
</dbReference>
<dbReference type="EMBL" id="CP040078">
    <property type="protein sequence ID" value="QCP52952.1"/>
    <property type="molecule type" value="Genomic_DNA"/>
</dbReference>
<evidence type="ECO:0000259" key="2">
    <source>
        <dbReference type="PROSITE" id="PS51819"/>
    </source>
</evidence>
<dbReference type="InterPro" id="IPR037523">
    <property type="entry name" value="VOC_core"/>
</dbReference>
<dbReference type="Proteomes" id="UP000298656">
    <property type="component" value="Chromosome 2"/>
</dbReference>
<accession>A0A4P8IUZ9</accession>
<dbReference type="PROSITE" id="PS51819">
    <property type="entry name" value="VOC"/>
    <property type="match status" value="1"/>
</dbReference>
<evidence type="ECO:0000313" key="4">
    <source>
        <dbReference type="Proteomes" id="UP000298656"/>
    </source>
</evidence>